<dbReference type="InterPro" id="IPR041931">
    <property type="entry name" value="DNA_pol3_alpha_thumb_dom"/>
</dbReference>
<dbReference type="AlphaFoldDB" id="A0AAX3BAA9"/>
<evidence type="ECO:0000313" key="10">
    <source>
        <dbReference type="Proteomes" id="UP001056539"/>
    </source>
</evidence>
<keyword evidence="4 9" id="KW-0548">Nucleotidyltransferase</keyword>
<dbReference type="Proteomes" id="UP001056539">
    <property type="component" value="Chromosome"/>
</dbReference>
<dbReference type="Pfam" id="PF07733">
    <property type="entry name" value="DNA_pol3_alpha"/>
    <property type="match status" value="1"/>
</dbReference>
<dbReference type="CDD" id="cd12113">
    <property type="entry name" value="PHP_PolIIIA_DnaE3"/>
    <property type="match status" value="1"/>
</dbReference>
<sequence>MDFVHLHVHSHYSLLDGVSQIPALVKQVAQHKQRAVALTDHGNLFGAMEFYTKCEEYSKSHPESPIKPILGCEFYVAPKSRFERDKDEKYYHLVLLAKDLTGYKNLLKLSSAGYLEGFYSKPRIDHELLEMHHEGLVALSACLGGEIPSYILSEQTDKLHHTLEWYKELFGKDGFFLELQDQGINEQKIVNRELLKLSQKYQLPLVATNDAHYLSPQDSELQEVMFAIRDKTTLDDPKLQRYPTNQFYLKSTEEMFQIFGEVPESLHNTLLIAEMCTLKLSFNEMHTPIYPLPEGENAHSYLTKLAKQGLINRFGVKNYEDVPEDYRQRLSTELDLIRYMEETKNIGFSNYFLIVRDFVHFAKRHGIWVGPGRGSAAGAILSWVLEITQVDPIRYQLLFERFLNPERVSMPDIDIDFEDSRRDEVKEYIRSKYGYNRTADIITFGMLKSRSTIRDVGRVLGIPLAEVDRIAKLIDPNESLEEAMTHVPELDLLKNGTEIQKKWLAYSIRLDGNLRNLGTHASGLIISDVDLTDVVPLYKDMSTGAISTQYEGSYLEKNGLLKMDILGLANLSIIKDTLDRVWHNHHIRLDIQNVPLDDQEVYAVFSRGETKGIFQFESTGMTEYLKQLRPTCIDDLIAMNALYRPGPMDQIPAYIRRKQGQEAIDCFHENLKPILESTYGIIVYQEQVMQIAQVMAGFSLGKADNVRRIMAKKKPEELDKIRPDWIEGSIKNGYPKELAEKIFEILIPFSSYAFNKSHSAAYAILAYQIAYLKTHYRPEFMASLLTANMSKTEDVQAYCEECTKAGITILPPDINHSRYIFQEIKTDNDRWAIRFGFGAIKGMGEGFALAMEEEREKHGPFTSFENFLERMHTHQEFRRPVVEILLKAGAFDNLLGETRAEKKALYLDQLDWYIDHYQEKTKDKANGIVGLFDELEEHHLPPVSSHKTRILSHQEEFLMEKEVIGFPLSQRFLSHYENQLKHLVWIPDPALSKIPPGITFTIWGYLAEISIRTTQRGKPFASFKLFYGNSSLKFSLFSPEYERFENLLKEGQFVLIRAQYNPGKDNQVYLNIVEMMPLDTVLSNRFTLRSLHLLWEGQSHVIKSSLETLCQWTGQKENHGTIQLIFHILDKDRTSSIQAHPRFGVKFLPELIEKIASLEGLQAFWFV</sequence>
<dbReference type="InterPro" id="IPR003141">
    <property type="entry name" value="Pol/His_phosphatase_N"/>
</dbReference>
<keyword evidence="3 9" id="KW-0808">Transferase</keyword>
<dbReference type="NCBIfam" id="TIGR00594">
    <property type="entry name" value="polc"/>
    <property type="match status" value="1"/>
</dbReference>
<name>A0AAX3BAA9_9SPIR</name>
<evidence type="ECO:0000256" key="4">
    <source>
        <dbReference type="ARBA" id="ARBA00022695"/>
    </source>
</evidence>
<evidence type="ECO:0000256" key="5">
    <source>
        <dbReference type="ARBA" id="ARBA00022705"/>
    </source>
</evidence>
<evidence type="ECO:0000256" key="3">
    <source>
        <dbReference type="ARBA" id="ARBA00022679"/>
    </source>
</evidence>
<dbReference type="InterPro" id="IPR004013">
    <property type="entry name" value="PHP_dom"/>
</dbReference>
<dbReference type="EC" id="2.7.7.7" evidence="1"/>
<reference evidence="9" key="2">
    <citation type="submission" date="2022-06" db="EMBL/GenBank/DDBJ databases">
        <title>Thermospira aquatica gen. nov., sp. nov.</title>
        <authorList>
            <person name="Ben Ali Gam Z."/>
            <person name="Labat M."/>
        </authorList>
    </citation>
    <scope>NUCLEOTIDE SEQUENCE</scope>
    <source>
        <strain evidence="9">F1F22</strain>
    </source>
</reference>
<evidence type="ECO:0000256" key="7">
    <source>
        <dbReference type="ARBA" id="ARBA00049244"/>
    </source>
</evidence>
<evidence type="ECO:0000259" key="8">
    <source>
        <dbReference type="SMART" id="SM00481"/>
    </source>
</evidence>
<evidence type="ECO:0000256" key="1">
    <source>
        <dbReference type="ARBA" id="ARBA00012417"/>
    </source>
</evidence>
<dbReference type="InterPro" id="IPR029460">
    <property type="entry name" value="DNAPol_HHH"/>
</dbReference>
<dbReference type="KEGG" id="taqu:KDW03_06595"/>
<dbReference type="RefSeq" id="WP_271434301.1">
    <property type="nucleotide sequence ID" value="NZ_CP073355.1"/>
</dbReference>
<dbReference type="PANTHER" id="PTHR32294">
    <property type="entry name" value="DNA POLYMERASE III SUBUNIT ALPHA"/>
    <property type="match status" value="1"/>
</dbReference>
<dbReference type="Pfam" id="PF02811">
    <property type="entry name" value="PHP"/>
    <property type="match status" value="1"/>
</dbReference>
<reference evidence="9" key="1">
    <citation type="submission" date="2021-04" db="EMBL/GenBank/DDBJ databases">
        <authorList>
            <person name="Postec A."/>
        </authorList>
    </citation>
    <scope>NUCLEOTIDE SEQUENCE</scope>
    <source>
        <strain evidence="9">F1F22</strain>
    </source>
</reference>
<dbReference type="CDD" id="cd04485">
    <property type="entry name" value="DnaE_OBF"/>
    <property type="match status" value="1"/>
</dbReference>
<evidence type="ECO:0000313" key="9">
    <source>
        <dbReference type="EMBL" id="URA09175.1"/>
    </source>
</evidence>
<dbReference type="Pfam" id="PF17657">
    <property type="entry name" value="DNA_pol3_finger"/>
    <property type="match status" value="1"/>
</dbReference>
<accession>A0AAX3BAA9</accession>
<dbReference type="GO" id="GO:0003887">
    <property type="term" value="F:DNA-directed DNA polymerase activity"/>
    <property type="evidence" value="ECO:0007669"/>
    <property type="project" value="UniProtKB-KW"/>
</dbReference>
<gene>
    <name evidence="9" type="primary">dnaE</name>
    <name evidence="9" type="ORF">KDW03_06595</name>
</gene>
<dbReference type="NCBIfam" id="NF004226">
    <property type="entry name" value="PRK05673.1"/>
    <property type="match status" value="1"/>
</dbReference>
<comment type="catalytic activity">
    <reaction evidence="7">
        <text>DNA(n) + a 2'-deoxyribonucleoside 5'-triphosphate = DNA(n+1) + diphosphate</text>
        <dbReference type="Rhea" id="RHEA:22508"/>
        <dbReference type="Rhea" id="RHEA-COMP:17339"/>
        <dbReference type="Rhea" id="RHEA-COMP:17340"/>
        <dbReference type="ChEBI" id="CHEBI:33019"/>
        <dbReference type="ChEBI" id="CHEBI:61560"/>
        <dbReference type="ChEBI" id="CHEBI:173112"/>
        <dbReference type="EC" id="2.7.7.7"/>
    </reaction>
</comment>
<evidence type="ECO:0000256" key="6">
    <source>
        <dbReference type="ARBA" id="ARBA00022932"/>
    </source>
</evidence>
<keyword evidence="6" id="KW-0239">DNA-directed DNA polymerase</keyword>
<dbReference type="Gene3D" id="1.10.10.1600">
    <property type="entry name" value="Bacterial DNA polymerase III alpha subunit, thumb domain"/>
    <property type="match status" value="1"/>
</dbReference>
<proteinExistence type="predicted"/>
<evidence type="ECO:0000256" key="2">
    <source>
        <dbReference type="ARBA" id="ARBA00019114"/>
    </source>
</evidence>
<dbReference type="InterPro" id="IPR016195">
    <property type="entry name" value="Pol/histidinol_Pase-like"/>
</dbReference>
<dbReference type="SUPFAM" id="SSF89550">
    <property type="entry name" value="PHP domain-like"/>
    <property type="match status" value="1"/>
</dbReference>
<dbReference type="PANTHER" id="PTHR32294:SF0">
    <property type="entry name" value="DNA POLYMERASE III SUBUNIT ALPHA"/>
    <property type="match status" value="1"/>
</dbReference>
<dbReference type="GO" id="GO:0006260">
    <property type="term" value="P:DNA replication"/>
    <property type="evidence" value="ECO:0007669"/>
    <property type="project" value="UniProtKB-KW"/>
</dbReference>
<dbReference type="Gene3D" id="1.10.150.870">
    <property type="match status" value="1"/>
</dbReference>
<keyword evidence="10" id="KW-1185">Reference proteome</keyword>
<dbReference type="EMBL" id="CP073355">
    <property type="protein sequence ID" value="URA09175.1"/>
    <property type="molecule type" value="Genomic_DNA"/>
</dbReference>
<dbReference type="GO" id="GO:0008408">
    <property type="term" value="F:3'-5' exonuclease activity"/>
    <property type="evidence" value="ECO:0007669"/>
    <property type="project" value="InterPro"/>
</dbReference>
<dbReference type="SMART" id="SM00481">
    <property type="entry name" value="POLIIIAc"/>
    <property type="match status" value="1"/>
</dbReference>
<dbReference type="Gene3D" id="3.20.20.140">
    <property type="entry name" value="Metal-dependent hydrolases"/>
    <property type="match status" value="1"/>
</dbReference>
<dbReference type="InterPro" id="IPR040982">
    <property type="entry name" value="DNA_pol3_finger"/>
</dbReference>
<feature type="domain" description="Polymerase/histidinol phosphatase N-terminal" evidence="8">
    <location>
        <begin position="4"/>
        <end position="78"/>
    </location>
</feature>
<organism evidence="9 10">
    <name type="scientific">Thermospira aquatica</name>
    <dbReference type="NCBI Taxonomy" id="2828656"/>
    <lineage>
        <taxon>Bacteria</taxon>
        <taxon>Pseudomonadati</taxon>
        <taxon>Spirochaetota</taxon>
        <taxon>Spirochaetia</taxon>
        <taxon>Brevinematales</taxon>
        <taxon>Thermospiraceae</taxon>
        <taxon>Thermospira</taxon>
    </lineage>
</organism>
<keyword evidence="5" id="KW-0235">DNA replication</keyword>
<protein>
    <recommendedName>
        <fullName evidence="2">DNA polymerase III subunit alpha</fullName>
        <ecNumber evidence="1">2.7.7.7</ecNumber>
    </recommendedName>
</protein>
<dbReference type="InterPro" id="IPR004805">
    <property type="entry name" value="DnaE2/DnaE/PolC"/>
</dbReference>
<dbReference type="Pfam" id="PF14579">
    <property type="entry name" value="HHH_6"/>
    <property type="match status" value="1"/>
</dbReference>
<dbReference type="InterPro" id="IPR011708">
    <property type="entry name" value="DNA_pol3_alpha_NTPase_dom"/>
</dbReference>